<protein>
    <recommendedName>
        <fullName evidence="5">Protein-glutamate methylesterase/protein-glutamine glutaminase</fullName>
        <ecNumber evidence="5">3.1.1.61</ecNumber>
        <ecNumber evidence="5">3.5.1.44</ecNumber>
    </recommendedName>
</protein>
<dbReference type="GO" id="GO:0000156">
    <property type="term" value="F:phosphorelay response regulator activity"/>
    <property type="evidence" value="ECO:0007669"/>
    <property type="project" value="InterPro"/>
</dbReference>
<keyword evidence="2 5" id="KW-0145">Chemotaxis</keyword>
<dbReference type="NCBIfam" id="NF001965">
    <property type="entry name" value="PRK00742.1"/>
    <property type="match status" value="1"/>
</dbReference>
<keyword evidence="5 7" id="KW-0597">Phosphoprotein</keyword>
<comment type="caution">
    <text evidence="10">The sequence shown here is derived from an EMBL/GenBank/DDBJ whole genome shotgun (WGS) entry which is preliminary data.</text>
</comment>
<feature type="active site" evidence="5 6">
    <location>
        <position position="204"/>
    </location>
</feature>
<feature type="domain" description="Response regulatory" evidence="8">
    <location>
        <begin position="7"/>
        <end position="124"/>
    </location>
</feature>
<dbReference type="InterPro" id="IPR035909">
    <property type="entry name" value="CheB_C"/>
</dbReference>
<dbReference type="GO" id="GO:0006935">
    <property type="term" value="P:chemotaxis"/>
    <property type="evidence" value="ECO:0007669"/>
    <property type="project" value="UniProtKB-UniRule"/>
</dbReference>
<dbReference type="PROSITE" id="PS50110">
    <property type="entry name" value="RESPONSE_REGULATORY"/>
    <property type="match status" value="1"/>
</dbReference>
<dbReference type="NCBIfam" id="NF009206">
    <property type="entry name" value="PRK12555.1"/>
    <property type="match status" value="1"/>
</dbReference>
<name>A0A9X2BFJ2_9VIBR</name>
<dbReference type="Pfam" id="PF00072">
    <property type="entry name" value="Response_reg"/>
    <property type="match status" value="1"/>
</dbReference>
<comment type="catalytic activity">
    <reaction evidence="5">
        <text>L-glutaminyl-[protein] + H2O = L-glutamyl-[protein] + NH4(+)</text>
        <dbReference type="Rhea" id="RHEA:16441"/>
        <dbReference type="Rhea" id="RHEA-COMP:10207"/>
        <dbReference type="Rhea" id="RHEA-COMP:10208"/>
        <dbReference type="ChEBI" id="CHEBI:15377"/>
        <dbReference type="ChEBI" id="CHEBI:28938"/>
        <dbReference type="ChEBI" id="CHEBI:29973"/>
        <dbReference type="ChEBI" id="CHEBI:30011"/>
        <dbReference type="EC" id="3.5.1.44"/>
    </reaction>
</comment>
<dbReference type="InterPro" id="IPR000673">
    <property type="entry name" value="Sig_transdc_resp-reg_Me-estase"/>
</dbReference>
<dbReference type="InterPro" id="IPR001789">
    <property type="entry name" value="Sig_transdc_resp-reg_receiver"/>
</dbReference>
<comment type="domain">
    <text evidence="5">Contains a C-terminal catalytic domain, and an N-terminal region which modulates catalytic activity.</text>
</comment>
<evidence type="ECO:0000256" key="2">
    <source>
        <dbReference type="ARBA" id="ARBA00022500"/>
    </source>
</evidence>
<dbReference type="CDD" id="cd16432">
    <property type="entry name" value="CheB_Rec"/>
    <property type="match status" value="1"/>
</dbReference>
<dbReference type="GO" id="GO:0050568">
    <property type="term" value="F:protein-glutamine glutaminase activity"/>
    <property type="evidence" value="ECO:0007669"/>
    <property type="project" value="UniProtKB-UniRule"/>
</dbReference>
<reference evidence="10" key="1">
    <citation type="submission" date="2021-11" db="EMBL/GenBank/DDBJ databases">
        <title>Vibrio ZSDE26 sp. nov. and Vibrio ZSDZ34 sp. nov., isolated from coastal seawater in Qingdao.</title>
        <authorList>
            <person name="Zhang P."/>
        </authorList>
    </citation>
    <scope>NUCLEOTIDE SEQUENCE</scope>
    <source>
        <strain evidence="10">ZSDE26</strain>
    </source>
</reference>
<comment type="subcellular location">
    <subcellularLocation>
        <location evidence="5">Cytoplasm</location>
    </subcellularLocation>
</comment>
<dbReference type="RefSeq" id="WP_248006995.1">
    <property type="nucleotide sequence ID" value="NZ_JAJHVV010000001.1"/>
</dbReference>
<dbReference type="AlphaFoldDB" id="A0A9X2BFJ2"/>
<evidence type="ECO:0000256" key="4">
    <source>
        <dbReference type="ARBA" id="ARBA00048267"/>
    </source>
</evidence>
<accession>A0A9X2BFJ2</accession>
<feature type="modified residue" description="4-aspartylphosphate" evidence="5 7">
    <location>
        <position position="58"/>
    </location>
</feature>
<dbReference type="GO" id="GO:0008984">
    <property type="term" value="F:protein-glutamate methylesterase activity"/>
    <property type="evidence" value="ECO:0007669"/>
    <property type="project" value="UniProtKB-UniRule"/>
</dbReference>
<keyword evidence="3 5" id="KW-0378">Hydrolase</keyword>
<dbReference type="PIRSF" id="PIRSF000876">
    <property type="entry name" value="RR_chemtxs_CheB"/>
    <property type="match status" value="1"/>
</dbReference>
<dbReference type="InterPro" id="IPR008248">
    <property type="entry name" value="CheB-like"/>
</dbReference>
<dbReference type="Proteomes" id="UP001139559">
    <property type="component" value="Unassembled WGS sequence"/>
</dbReference>
<dbReference type="PROSITE" id="PS50122">
    <property type="entry name" value="CHEB"/>
    <property type="match status" value="1"/>
</dbReference>
<dbReference type="Gene3D" id="3.40.50.180">
    <property type="entry name" value="Methylesterase CheB, C-terminal domain"/>
    <property type="match status" value="1"/>
</dbReference>
<dbReference type="Gene3D" id="3.40.50.2300">
    <property type="match status" value="1"/>
</dbReference>
<dbReference type="EC" id="3.5.1.44" evidence="5"/>
<evidence type="ECO:0000256" key="6">
    <source>
        <dbReference type="PROSITE-ProRule" id="PRU00050"/>
    </source>
</evidence>
<feature type="active site" evidence="5 6">
    <location>
        <position position="178"/>
    </location>
</feature>
<dbReference type="Pfam" id="PF01339">
    <property type="entry name" value="CheB_methylest"/>
    <property type="match status" value="1"/>
</dbReference>
<comment type="similarity">
    <text evidence="5">Belongs to the CheB family.</text>
</comment>
<feature type="active site" evidence="5 6">
    <location>
        <position position="300"/>
    </location>
</feature>
<dbReference type="EMBL" id="JAJHVV010000001">
    <property type="protein sequence ID" value="MCK6261876.1"/>
    <property type="molecule type" value="Genomic_DNA"/>
</dbReference>
<evidence type="ECO:0000256" key="7">
    <source>
        <dbReference type="PROSITE-ProRule" id="PRU00169"/>
    </source>
</evidence>
<sequence>MNSTPFKVFIVDDSAVMRQVLGEVIDADKDLTLIGVAPDPLLAIRKMNLQWPDVILLDIEMPKMDGISFLKQIMSSHPTPVVICSSKTESKPKLSLEALSSGAIEVINKPQSSLCEYLHSQEVSAILKALKKAATIKVKALKYLGEETYREKNTADVMLKVTNKKVTSNDRVIVLGASTGGTDAVHQFLDKTPAGSPPIVIVQHMPAKFTNAFAERLNHETVHNVVEAKDKMPLQMGFVYIAPGGIHVMIVCHSGHYYLELKDGPLVSRHKPSVDVLFRSTAQVAGKNATGVILTGMGSDGAQGMLELHQAGASTFAQDEETSLVFGMPKEAIEKGGVGGVFSLQALPYQVQKTLVKK</sequence>
<dbReference type="GO" id="GO:0005737">
    <property type="term" value="C:cytoplasm"/>
    <property type="evidence" value="ECO:0007669"/>
    <property type="project" value="UniProtKB-SubCell"/>
</dbReference>
<dbReference type="SMART" id="SM00448">
    <property type="entry name" value="REC"/>
    <property type="match status" value="1"/>
</dbReference>
<dbReference type="CDD" id="cd17541">
    <property type="entry name" value="REC_CheB-like"/>
    <property type="match status" value="1"/>
</dbReference>
<dbReference type="PANTHER" id="PTHR42872">
    <property type="entry name" value="PROTEIN-GLUTAMATE METHYLESTERASE/PROTEIN-GLUTAMINE GLUTAMINASE"/>
    <property type="match status" value="1"/>
</dbReference>
<comment type="PTM">
    <text evidence="5">Phosphorylated by CheA. Phosphorylation of the N-terminal regulatory domain activates the methylesterase activity.</text>
</comment>
<dbReference type="SUPFAM" id="SSF52172">
    <property type="entry name" value="CheY-like"/>
    <property type="match status" value="1"/>
</dbReference>
<proteinExistence type="inferred from homology"/>
<evidence type="ECO:0000256" key="3">
    <source>
        <dbReference type="ARBA" id="ARBA00022801"/>
    </source>
</evidence>
<dbReference type="SUPFAM" id="SSF52738">
    <property type="entry name" value="Methylesterase CheB, C-terminal domain"/>
    <property type="match status" value="1"/>
</dbReference>
<keyword evidence="11" id="KW-1185">Reference proteome</keyword>
<gene>
    <name evidence="5" type="primary">cheB</name>
    <name evidence="10" type="ORF">KP803_01155</name>
</gene>
<organism evidence="10 11">
    <name type="scientific">Vibrio amylolyticus</name>
    <dbReference type="NCBI Taxonomy" id="2847292"/>
    <lineage>
        <taxon>Bacteria</taxon>
        <taxon>Pseudomonadati</taxon>
        <taxon>Pseudomonadota</taxon>
        <taxon>Gammaproteobacteria</taxon>
        <taxon>Vibrionales</taxon>
        <taxon>Vibrionaceae</taxon>
        <taxon>Vibrio</taxon>
    </lineage>
</organism>
<evidence type="ECO:0000313" key="10">
    <source>
        <dbReference type="EMBL" id="MCK6261876.1"/>
    </source>
</evidence>
<evidence type="ECO:0000259" key="8">
    <source>
        <dbReference type="PROSITE" id="PS50110"/>
    </source>
</evidence>
<evidence type="ECO:0000256" key="5">
    <source>
        <dbReference type="HAMAP-Rule" id="MF_00099"/>
    </source>
</evidence>
<dbReference type="EC" id="3.1.1.61" evidence="5"/>
<dbReference type="HAMAP" id="MF_00099">
    <property type="entry name" value="CheB_chemtxs"/>
    <property type="match status" value="1"/>
</dbReference>
<evidence type="ECO:0000259" key="9">
    <source>
        <dbReference type="PROSITE" id="PS50122"/>
    </source>
</evidence>
<dbReference type="PANTHER" id="PTHR42872:SF6">
    <property type="entry name" value="PROTEIN-GLUTAMATE METHYLESTERASE_PROTEIN-GLUTAMINE GLUTAMINASE"/>
    <property type="match status" value="1"/>
</dbReference>
<comment type="catalytic activity">
    <reaction evidence="4 5">
        <text>[protein]-L-glutamate 5-O-methyl ester + H2O = L-glutamyl-[protein] + methanol + H(+)</text>
        <dbReference type="Rhea" id="RHEA:23236"/>
        <dbReference type="Rhea" id="RHEA-COMP:10208"/>
        <dbReference type="Rhea" id="RHEA-COMP:10311"/>
        <dbReference type="ChEBI" id="CHEBI:15377"/>
        <dbReference type="ChEBI" id="CHEBI:15378"/>
        <dbReference type="ChEBI" id="CHEBI:17790"/>
        <dbReference type="ChEBI" id="CHEBI:29973"/>
        <dbReference type="ChEBI" id="CHEBI:82795"/>
        <dbReference type="EC" id="3.1.1.61"/>
    </reaction>
</comment>
<keyword evidence="1 5" id="KW-0963">Cytoplasm</keyword>
<feature type="domain" description="CheB-type methylesterase" evidence="9">
    <location>
        <begin position="166"/>
        <end position="358"/>
    </location>
</feature>
<comment type="function">
    <text evidence="5">Involved in chemotaxis. Part of a chemotaxis signal transduction system that modulates chemotaxis in response to various stimuli. Catalyzes the demethylation of specific methylglutamate residues introduced into the chemoreceptors (methyl-accepting chemotaxis proteins or MCP) by CheR. Also mediates the irreversible deamidation of specific glutamine residues to glutamic acid.</text>
</comment>
<evidence type="ECO:0000256" key="1">
    <source>
        <dbReference type="ARBA" id="ARBA00022490"/>
    </source>
</evidence>
<evidence type="ECO:0000313" key="11">
    <source>
        <dbReference type="Proteomes" id="UP001139559"/>
    </source>
</evidence>
<dbReference type="InterPro" id="IPR011006">
    <property type="entry name" value="CheY-like_superfamily"/>
</dbReference>